<proteinExistence type="predicted"/>
<organism evidence="1 2">
    <name type="scientific">Anopheles atroparvus</name>
    <name type="common">European mosquito</name>
    <dbReference type="NCBI Taxonomy" id="41427"/>
    <lineage>
        <taxon>Eukaryota</taxon>
        <taxon>Metazoa</taxon>
        <taxon>Ecdysozoa</taxon>
        <taxon>Arthropoda</taxon>
        <taxon>Hexapoda</taxon>
        <taxon>Insecta</taxon>
        <taxon>Pterygota</taxon>
        <taxon>Neoptera</taxon>
        <taxon>Endopterygota</taxon>
        <taxon>Diptera</taxon>
        <taxon>Nematocera</taxon>
        <taxon>Culicoidea</taxon>
        <taxon>Culicidae</taxon>
        <taxon>Anophelinae</taxon>
        <taxon>Anopheles</taxon>
    </lineage>
</organism>
<dbReference type="Proteomes" id="UP000075880">
    <property type="component" value="Unassembled WGS sequence"/>
</dbReference>
<keyword evidence="2" id="KW-1185">Reference proteome</keyword>
<name>A0AAG5DMD6_ANOAO</name>
<dbReference type="AlphaFoldDB" id="A0AAG5DMD6"/>
<dbReference type="EnsemblMetazoa" id="ENSAATROPT013011">
    <property type="protein sequence ID" value="ENSAATROPP011818"/>
    <property type="gene ID" value="ENSAATROPG010587"/>
</dbReference>
<protein>
    <submittedName>
        <fullName evidence="1">Uncharacterized protein</fullName>
    </submittedName>
</protein>
<evidence type="ECO:0000313" key="2">
    <source>
        <dbReference type="Proteomes" id="UP000075880"/>
    </source>
</evidence>
<evidence type="ECO:0000313" key="1">
    <source>
        <dbReference type="EnsemblMetazoa" id="ENSAATROPP011818"/>
    </source>
</evidence>
<reference evidence="1" key="1">
    <citation type="submission" date="2024-04" db="UniProtKB">
        <authorList>
            <consortium name="EnsemblMetazoa"/>
        </authorList>
    </citation>
    <scope>IDENTIFICATION</scope>
    <source>
        <strain evidence="1">EBRO</strain>
    </source>
</reference>
<sequence length="124" mass="13932">MIDRELATCYAMLGWYGKCAQLSNRLLEKMEQIGDHSFNGRVAKSLPMPTWQGQDTYSTECWERDIFGANNSREQSCHTSSNGRLVAARDFDAGDLVFIERPVVGYVAETKGQCNACTLKTMHT</sequence>
<accession>A0AAG5DMD6</accession>